<dbReference type="InterPro" id="IPR022047">
    <property type="entry name" value="Microcephalin-like"/>
</dbReference>
<feature type="compositionally biased region" description="Basic and acidic residues" evidence="1">
    <location>
        <begin position="216"/>
        <end position="237"/>
    </location>
</feature>
<evidence type="ECO:0000313" key="3">
    <source>
        <dbReference type="EMBL" id="CAK1594153.1"/>
    </source>
</evidence>
<dbReference type="InterPro" id="IPR001357">
    <property type="entry name" value="BRCT_dom"/>
</dbReference>
<dbReference type="GO" id="GO:0000278">
    <property type="term" value="P:mitotic cell cycle"/>
    <property type="evidence" value="ECO:0007669"/>
    <property type="project" value="TreeGrafter"/>
</dbReference>
<dbReference type="EMBL" id="CAVLGL010000089">
    <property type="protein sequence ID" value="CAK1594153.1"/>
    <property type="molecule type" value="Genomic_DNA"/>
</dbReference>
<comment type="caution">
    <text evidence="3">The sequence shown here is derived from an EMBL/GenBank/DDBJ whole genome shotgun (WGS) entry which is preliminary data.</text>
</comment>
<proteinExistence type="predicted"/>
<dbReference type="PROSITE" id="PS50172">
    <property type="entry name" value="BRCT"/>
    <property type="match status" value="1"/>
</dbReference>
<accession>A0AAV1LGP5</accession>
<sequence>MNKENNRSAAGLRRSAIVERIRLREEWSALKGTDDAQPTAILRKRQNNILKKKQDNVVVSNNDKCNRNKVRVKVGTEDPRFTRAMAATNEALRGVVALVEVGAEHRALALRAALTALGATVVPAWSPLVTHLIWSQGGCRNTRAKARALACRLVSPLWVEACAASGRRLLETTFPAAPRPSDLPSPKTLRRLLIKAEMENIPLAELLSDSKEDENEIKPRLRISSETERDTTTDKSTDTSADTSHNETRDQTDIETRVNTAPRRALPLSVISPRPTKSRRKLFTQKEAEVSKSSANETHGEESVVRGKRGPLTQHERRQLARAERMARRLAAAHAHTHAQPATDAHTYRVVLTGMSRSERIAAYTAIRTLNGRVQKQVNRKTTHVLLGSCREDSPEASPEKSINNKSMNKNHENNNNRVNNSTMTVAGEMAPNDDNMASVVDKMTSRPQKVRTVNALLGAARGCRVLDAKWATECLAAKRWLHHYGYEVPHLRKISLKARVERTALGKMRSEYAYDVFNGMRVRVSPNAEQKDAVIQLLTLCGAVVQHGGNVQNGGLTQHGRQLQDGGVLHHGRLQNAWVTQNRIAQNSGVISADYDIIIGVEDGQVSSKWVFDSVASSRMRTARRYVNKTVSETSRNLSQQCNRW</sequence>
<dbReference type="PANTHER" id="PTHR14625">
    <property type="entry name" value="MICROCEPHALIN"/>
    <property type="match status" value="1"/>
</dbReference>
<feature type="compositionally biased region" description="Basic and acidic residues" evidence="1">
    <location>
        <begin position="244"/>
        <end position="256"/>
    </location>
</feature>
<dbReference type="SUPFAM" id="SSF52113">
    <property type="entry name" value="BRCT domain"/>
    <property type="match status" value="2"/>
</dbReference>
<evidence type="ECO:0000256" key="1">
    <source>
        <dbReference type="SAM" id="MobiDB-lite"/>
    </source>
</evidence>
<dbReference type="Proteomes" id="UP001314205">
    <property type="component" value="Unassembled WGS sequence"/>
</dbReference>
<feature type="domain" description="BRCT" evidence="2">
    <location>
        <begin position="87"/>
        <end position="176"/>
    </location>
</feature>
<keyword evidence="4" id="KW-1185">Reference proteome</keyword>
<feature type="region of interest" description="Disordered" evidence="1">
    <location>
        <begin position="390"/>
        <end position="419"/>
    </location>
</feature>
<dbReference type="AlphaFoldDB" id="A0AAV1LGP5"/>
<organism evidence="3 4">
    <name type="scientific">Parnassius mnemosyne</name>
    <name type="common">clouded apollo</name>
    <dbReference type="NCBI Taxonomy" id="213953"/>
    <lineage>
        <taxon>Eukaryota</taxon>
        <taxon>Metazoa</taxon>
        <taxon>Ecdysozoa</taxon>
        <taxon>Arthropoda</taxon>
        <taxon>Hexapoda</taxon>
        <taxon>Insecta</taxon>
        <taxon>Pterygota</taxon>
        <taxon>Neoptera</taxon>
        <taxon>Endopterygota</taxon>
        <taxon>Lepidoptera</taxon>
        <taxon>Glossata</taxon>
        <taxon>Ditrysia</taxon>
        <taxon>Papilionoidea</taxon>
        <taxon>Papilionidae</taxon>
        <taxon>Parnassiinae</taxon>
        <taxon>Parnassini</taxon>
        <taxon>Parnassius</taxon>
        <taxon>Driopa</taxon>
    </lineage>
</organism>
<reference evidence="3 4" key="1">
    <citation type="submission" date="2023-11" db="EMBL/GenBank/DDBJ databases">
        <authorList>
            <person name="Hedman E."/>
            <person name="Englund M."/>
            <person name="Stromberg M."/>
            <person name="Nyberg Akerstrom W."/>
            <person name="Nylinder S."/>
            <person name="Jareborg N."/>
            <person name="Kallberg Y."/>
            <person name="Kronander E."/>
        </authorList>
    </citation>
    <scope>NUCLEOTIDE SEQUENCE [LARGE SCALE GENOMIC DNA]</scope>
</reference>
<protein>
    <recommendedName>
        <fullName evidence="2">BRCT domain-containing protein</fullName>
    </recommendedName>
</protein>
<gene>
    <name evidence="3" type="ORF">PARMNEM_LOCUS13835</name>
</gene>
<dbReference type="PANTHER" id="PTHR14625:SF3">
    <property type="entry name" value="MICROCEPHALIN"/>
    <property type="match status" value="1"/>
</dbReference>
<dbReference type="InterPro" id="IPR036420">
    <property type="entry name" value="BRCT_dom_sf"/>
</dbReference>
<evidence type="ECO:0000313" key="4">
    <source>
        <dbReference type="Proteomes" id="UP001314205"/>
    </source>
</evidence>
<dbReference type="Gene3D" id="3.40.50.10190">
    <property type="entry name" value="BRCT domain"/>
    <property type="match status" value="2"/>
</dbReference>
<feature type="region of interest" description="Disordered" evidence="1">
    <location>
        <begin position="211"/>
        <end position="322"/>
    </location>
</feature>
<name>A0AAV1LGP5_9NEOP</name>
<dbReference type="Pfam" id="PF00533">
    <property type="entry name" value="BRCT"/>
    <property type="match status" value="1"/>
</dbReference>
<evidence type="ECO:0000259" key="2">
    <source>
        <dbReference type="PROSITE" id="PS50172"/>
    </source>
</evidence>